<evidence type="ECO:0000256" key="1">
    <source>
        <dbReference type="SAM" id="MobiDB-lite"/>
    </source>
</evidence>
<dbReference type="AlphaFoldDB" id="A0A068VT98"/>
<dbReference type="EMBL" id="LM676441">
    <property type="protein sequence ID" value="CEP27695.1"/>
    <property type="molecule type" value="Genomic_DNA"/>
</dbReference>
<organism evidence="2">
    <name type="scientific">Propionibacterium freudenreichii subsp. freudenreichii</name>
    <dbReference type="NCBI Taxonomy" id="66712"/>
    <lineage>
        <taxon>Bacteria</taxon>
        <taxon>Bacillati</taxon>
        <taxon>Actinomycetota</taxon>
        <taxon>Actinomycetes</taxon>
        <taxon>Propionibacteriales</taxon>
        <taxon>Propionibacteriaceae</taxon>
        <taxon>Propionibacterium</taxon>
    </lineage>
</organism>
<proteinExistence type="predicted"/>
<reference evidence="2" key="1">
    <citation type="submission" date="2014-08" db="EMBL/GenBank/DDBJ databases">
        <authorList>
            <person name="Falentin Helene"/>
        </authorList>
    </citation>
    <scope>NUCLEOTIDE SEQUENCE</scope>
</reference>
<accession>A0A068VT98</accession>
<dbReference type="RefSeq" id="WP_013161253.1">
    <property type="nucleotide sequence ID" value="NZ_CP010341.1"/>
</dbReference>
<feature type="region of interest" description="Disordered" evidence="1">
    <location>
        <begin position="1"/>
        <end position="28"/>
    </location>
</feature>
<evidence type="ECO:0000313" key="2">
    <source>
        <dbReference type="EMBL" id="CEP27695.1"/>
    </source>
</evidence>
<sequence>MSTDRDSSVQPTPTSPDDAPLPPVTGNDQVDRALAALGQLPTLDVEQRIARLGAAQEQLQAILNGSRDAGIPMPDPPAR</sequence>
<dbReference type="GeneID" id="61221980"/>
<dbReference type="KEGG" id="pfre:RM25_1304"/>
<name>A0A068VT98_PROFF</name>
<dbReference type="PATRIC" id="fig|66712.6.peg.1334"/>
<protein>
    <submittedName>
        <fullName evidence="2">Uncharacterized protein</fullName>
    </submittedName>
</protein>
<gene>
    <name evidence="2" type="ORF">PFCIRM138_05025</name>
</gene>